<sequence length="111" mass="12890">IMTAYPSNEIVDMIRILGEARNNYSPAERFYSERFPDRCHPDRKVIKRLCDRAEQDFLRRNRRKSDPDEVTSLTVTGAVALNPQISTRQIERQHGVSKSTASVLKFNKFHP</sequence>
<gene>
    <name evidence="3" type="ORF">EAG_08094</name>
</gene>
<dbReference type="Proteomes" id="UP000000311">
    <property type="component" value="Unassembled WGS sequence"/>
</dbReference>
<dbReference type="OMA" id="MIMTAYP"/>
<dbReference type="OrthoDB" id="7692914at2759"/>
<dbReference type="PANTHER" id="PTHR47326">
    <property type="entry name" value="TRANSPOSABLE ELEMENT TC3 TRANSPOSASE-LIKE PROTEIN"/>
    <property type="match status" value="1"/>
</dbReference>
<keyword evidence="4" id="KW-1185">Reference proteome</keyword>
<feature type="non-terminal residue" evidence="3">
    <location>
        <position position="111"/>
    </location>
</feature>
<name>E1ZWN3_CAMFO</name>
<protein>
    <recommendedName>
        <fullName evidence="2">DUF4817 domain-containing protein</fullName>
    </recommendedName>
</protein>
<dbReference type="Pfam" id="PF16087">
    <property type="entry name" value="DUF4817"/>
    <property type="match status" value="1"/>
</dbReference>
<feature type="domain" description="DUF4817" evidence="2">
    <location>
        <begin position="9"/>
        <end position="55"/>
    </location>
</feature>
<organism evidence="4">
    <name type="scientific">Camponotus floridanus</name>
    <name type="common">Florida carpenter ant</name>
    <dbReference type="NCBI Taxonomy" id="104421"/>
    <lineage>
        <taxon>Eukaryota</taxon>
        <taxon>Metazoa</taxon>
        <taxon>Ecdysozoa</taxon>
        <taxon>Arthropoda</taxon>
        <taxon>Hexapoda</taxon>
        <taxon>Insecta</taxon>
        <taxon>Pterygota</taxon>
        <taxon>Neoptera</taxon>
        <taxon>Endopterygota</taxon>
        <taxon>Hymenoptera</taxon>
        <taxon>Apocrita</taxon>
        <taxon>Aculeata</taxon>
        <taxon>Formicoidea</taxon>
        <taxon>Formicidae</taxon>
        <taxon>Formicinae</taxon>
        <taxon>Camponotus</taxon>
    </lineage>
</organism>
<feature type="region of interest" description="Disordered" evidence="1">
    <location>
        <begin position="90"/>
        <end position="111"/>
    </location>
</feature>
<evidence type="ECO:0000259" key="2">
    <source>
        <dbReference type="Pfam" id="PF16087"/>
    </source>
</evidence>
<evidence type="ECO:0000313" key="3">
    <source>
        <dbReference type="EMBL" id="EFN74405.1"/>
    </source>
</evidence>
<dbReference type="InterPro" id="IPR032135">
    <property type="entry name" value="DUF4817"/>
</dbReference>
<proteinExistence type="predicted"/>
<evidence type="ECO:0000256" key="1">
    <source>
        <dbReference type="SAM" id="MobiDB-lite"/>
    </source>
</evidence>
<accession>E1ZWN3</accession>
<reference evidence="3 4" key="1">
    <citation type="journal article" date="2010" name="Science">
        <title>Genomic comparison of the ants Camponotus floridanus and Harpegnathos saltator.</title>
        <authorList>
            <person name="Bonasio R."/>
            <person name="Zhang G."/>
            <person name="Ye C."/>
            <person name="Mutti N.S."/>
            <person name="Fang X."/>
            <person name="Qin N."/>
            <person name="Donahue G."/>
            <person name="Yang P."/>
            <person name="Li Q."/>
            <person name="Li C."/>
            <person name="Zhang P."/>
            <person name="Huang Z."/>
            <person name="Berger S.L."/>
            <person name="Reinberg D."/>
            <person name="Wang J."/>
            <person name="Liebig J."/>
        </authorList>
    </citation>
    <scope>NUCLEOTIDE SEQUENCE [LARGE SCALE GENOMIC DNA]</scope>
    <source>
        <strain evidence="4">C129</strain>
    </source>
</reference>
<dbReference type="AlphaFoldDB" id="E1ZWN3"/>
<dbReference type="InParanoid" id="E1ZWN3"/>
<dbReference type="EMBL" id="GL434867">
    <property type="protein sequence ID" value="EFN74405.1"/>
    <property type="molecule type" value="Genomic_DNA"/>
</dbReference>
<evidence type="ECO:0000313" key="4">
    <source>
        <dbReference type="Proteomes" id="UP000000311"/>
    </source>
</evidence>
<feature type="non-terminal residue" evidence="3">
    <location>
        <position position="1"/>
    </location>
</feature>
<dbReference type="PANTHER" id="PTHR47326:SF1">
    <property type="entry name" value="HTH PSQ-TYPE DOMAIN-CONTAINING PROTEIN"/>
    <property type="match status" value="1"/>
</dbReference>